<feature type="compositionally biased region" description="Basic residues" evidence="1">
    <location>
        <begin position="446"/>
        <end position="455"/>
    </location>
</feature>
<reference evidence="3 4" key="1">
    <citation type="submission" date="2017-12" db="EMBL/GenBank/DDBJ databases">
        <title>Comparative genomics of Botrytis spp.</title>
        <authorList>
            <person name="Valero-Jimenez C.A."/>
            <person name="Tapia P."/>
            <person name="Veloso J."/>
            <person name="Silva-Moreno E."/>
            <person name="Staats M."/>
            <person name="Valdes J.H."/>
            <person name="Van Kan J.A.L."/>
        </authorList>
    </citation>
    <scope>NUCLEOTIDE SEQUENCE [LARGE SCALE GENOMIC DNA]</scope>
    <source>
        <strain evidence="3 4">MUCL11595</strain>
    </source>
</reference>
<feature type="domain" description="DUF7918" evidence="2">
    <location>
        <begin position="9"/>
        <end position="262"/>
    </location>
</feature>
<evidence type="ECO:0000256" key="1">
    <source>
        <dbReference type="SAM" id="MobiDB-lite"/>
    </source>
</evidence>
<protein>
    <recommendedName>
        <fullName evidence="2">DUF7918 domain-containing protein</fullName>
    </recommendedName>
</protein>
<dbReference type="OrthoDB" id="3555059at2759"/>
<comment type="caution">
    <text evidence="3">The sequence shown here is derived from an EMBL/GenBank/DDBJ whole genome shotgun (WGS) entry which is preliminary data.</text>
</comment>
<name>A0A4Z1ITI1_9HELO</name>
<dbReference type="Pfam" id="PF25534">
    <property type="entry name" value="DUF7918"/>
    <property type="match status" value="1"/>
</dbReference>
<dbReference type="PANTHER" id="PTHR36223:SF1">
    <property type="entry name" value="TRANSCRIPTION ELONGATION FACTOR EAF N-TERMINAL DOMAIN-CONTAINING PROTEIN"/>
    <property type="match status" value="1"/>
</dbReference>
<dbReference type="InterPro" id="IPR057678">
    <property type="entry name" value="DUF7918"/>
</dbReference>
<feature type="compositionally biased region" description="Low complexity" evidence="1">
    <location>
        <begin position="420"/>
        <end position="430"/>
    </location>
</feature>
<evidence type="ECO:0000313" key="3">
    <source>
        <dbReference type="EMBL" id="TGO59917.1"/>
    </source>
</evidence>
<gene>
    <name evidence="3" type="ORF">BCON_0040g00600</name>
</gene>
<accession>A0A4Z1ITI1</accession>
<dbReference type="AlphaFoldDB" id="A0A4Z1ITI1"/>
<evidence type="ECO:0000313" key="4">
    <source>
        <dbReference type="Proteomes" id="UP000297527"/>
    </source>
</evidence>
<feature type="region of interest" description="Disordered" evidence="1">
    <location>
        <begin position="264"/>
        <end position="287"/>
    </location>
</feature>
<feature type="compositionally biased region" description="Acidic residues" evidence="1">
    <location>
        <begin position="461"/>
        <end position="477"/>
    </location>
</feature>
<sequence>MAVLDSLPGIEVTVCVDGEPLKEYEKTEGQMMLNESEGVGKKFEVAKYQCSATVKKFVESAVGQFFTIKCSVKNPYRYAGACTHVVFSSSVGGKTLSWAPGFNKEIYEKNDFSLTRVIKGNFYKEEGQELLQKLQFTETHSTECDNSIKAVTRLDGIGCFVGEIEVRVFRAMSLSEASLVSRAPLVSKAEIPENLLKGKAKSHSTFCGPLADIADRFGQGEVTKQGKCLKMKFYDDGIEYPVAIFHFHYSSNGDLEALGVVESRPEPESPLGCGHDSEPLPMPISEPRAPEKLFRDRMKELEAEAEATLSNNNFCGRPTFNPLANTFTPPSVKQEAQDAEPGRNSTPIAPLVPAGSSNVTSPINSTSWNLQDLDPTQTRQLFGQFLQYLETQGGGQPSQVPPSLPVGTTTAALPSLLTSTSSSDIVTTATPKPPVKREKEGNGSGSRKRRRKARGKVTIDLTEDDSDDDVVIDLDSD</sequence>
<dbReference type="PANTHER" id="PTHR36223">
    <property type="entry name" value="BETA-LACTAMASE-TYPE TRANSPEPTIDASE FOLD DOMAIN CONTAINING PROTEIN"/>
    <property type="match status" value="1"/>
</dbReference>
<evidence type="ECO:0000259" key="2">
    <source>
        <dbReference type="Pfam" id="PF25534"/>
    </source>
</evidence>
<keyword evidence="4" id="KW-1185">Reference proteome</keyword>
<organism evidence="3 4">
    <name type="scientific">Botryotinia convoluta</name>
    <dbReference type="NCBI Taxonomy" id="54673"/>
    <lineage>
        <taxon>Eukaryota</taxon>
        <taxon>Fungi</taxon>
        <taxon>Dikarya</taxon>
        <taxon>Ascomycota</taxon>
        <taxon>Pezizomycotina</taxon>
        <taxon>Leotiomycetes</taxon>
        <taxon>Helotiales</taxon>
        <taxon>Sclerotiniaceae</taxon>
        <taxon>Botryotinia</taxon>
    </lineage>
</organism>
<proteinExistence type="predicted"/>
<feature type="region of interest" description="Disordered" evidence="1">
    <location>
        <begin position="420"/>
        <end position="477"/>
    </location>
</feature>
<dbReference type="EMBL" id="PQXN01000040">
    <property type="protein sequence ID" value="TGO59917.1"/>
    <property type="molecule type" value="Genomic_DNA"/>
</dbReference>
<dbReference type="Proteomes" id="UP000297527">
    <property type="component" value="Unassembled WGS sequence"/>
</dbReference>